<feature type="region of interest" description="Disordered" evidence="1">
    <location>
        <begin position="502"/>
        <end position="543"/>
    </location>
</feature>
<gene>
    <name evidence="2" type="ORF">BDP27DRAFT_1362225</name>
</gene>
<name>A0A9P5U9G6_9AGAR</name>
<feature type="compositionally biased region" description="Polar residues" evidence="1">
    <location>
        <begin position="1"/>
        <end position="35"/>
    </location>
</feature>
<comment type="caution">
    <text evidence="2">The sequence shown here is derived from an EMBL/GenBank/DDBJ whole genome shotgun (WGS) entry which is preliminary data.</text>
</comment>
<dbReference type="EMBL" id="JADNRY010000036">
    <property type="protein sequence ID" value="KAF9070996.1"/>
    <property type="molecule type" value="Genomic_DNA"/>
</dbReference>
<proteinExistence type="predicted"/>
<sequence length="543" mass="60780">MSQNSSARPNAPITPSKSRSGHQSSTGHAVNQLPPNTLPPFMPRKADSMMWTLLQSPCTNQSLTGAIHAENVKLIIRNAWKETDPVHDPVLSIKHVVNKILKNDLTFASFPVEVTPYRSSQPHPATCYVALQSSVNNSIEPRWDLLEHWQKAIKALKPALDVAWMPSEGSDKFMWIRMPAVTQAHKSKLTRQNPDRVIPDEPKNASHLVSRVTEMLTKENIPYYTAFSVGHAVIIELILTSTRSQILEHSFVHIPSISSLPLPITAVNHTPIQHPYDIVITGCSAYNPSLAEFLRSWIHTNCALNGSSICDEQSYGPNDDLYIFLCETWEITQQVLKSTKLFEEQITMKHPDITLPQLLYTFNSNPAFHKKNTDKSITDGANKVVSAINDSQKAMARQLDTFKKQACEQKAETEALKHRIDHSEKQMLVLANTVGSIQHEAIATSQQLYVLGKHVNFVSRRAVLKDQIDTLETKLLKGVDSQVEVQRLNNIIKEKQQELDDMMDEEDDLLALTTAPSLPAPPSTSATTPRQQSLSPSPTERRV</sequence>
<protein>
    <submittedName>
        <fullName evidence="2">Uncharacterized protein</fullName>
    </submittedName>
</protein>
<evidence type="ECO:0000313" key="3">
    <source>
        <dbReference type="Proteomes" id="UP000772434"/>
    </source>
</evidence>
<feature type="compositionally biased region" description="Polar residues" evidence="1">
    <location>
        <begin position="530"/>
        <end position="543"/>
    </location>
</feature>
<dbReference type="AlphaFoldDB" id="A0A9P5U9G6"/>
<keyword evidence="3" id="KW-1185">Reference proteome</keyword>
<feature type="compositionally biased region" description="Low complexity" evidence="1">
    <location>
        <begin position="510"/>
        <end position="529"/>
    </location>
</feature>
<dbReference type="Proteomes" id="UP000772434">
    <property type="component" value="Unassembled WGS sequence"/>
</dbReference>
<accession>A0A9P5U9G6</accession>
<evidence type="ECO:0000313" key="2">
    <source>
        <dbReference type="EMBL" id="KAF9070996.1"/>
    </source>
</evidence>
<reference evidence="2" key="1">
    <citation type="submission" date="2020-11" db="EMBL/GenBank/DDBJ databases">
        <authorList>
            <consortium name="DOE Joint Genome Institute"/>
            <person name="Ahrendt S."/>
            <person name="Riley R."/>
            <person name="Andreopoulos W."/>
            <person name="Labutti K."/>
            <person name="Pangilinan J."/>
            <person name="Ruiz-Duenas F.J."/>
            <person name="Barrasa J.M."/>
            <person name="Sanchez-Garcia M."/>
            <person name="Camarero S."/>
            <person name="Miyauchi S."/>
            <person name="Serrano A."/>
            <person name="Linde D."/>
            <person name="Babiker R."/>
            <person name="Drula E."/>
            <person name="Ayuso-Fernandez I."/>
            <person name="Pacheco R."/>
            <person name="Padilla G."/>
            <person name="Ferreira P."/>
            <person name="Barriuso J."/>
            <person name="Kellner H."/>
            <person name="Castanera R."/>
            <person name="Alfaro M."/>
            <person name="Ramirez L."/>
            <person name="Pisabarro A.G."/>
            <person name="Kuo A."/>
            <person name="Tritt A."/>
            <person name="Lipzen A."/>
            <person name="He G."/>
            <person name="Yan M."/>
            <person name="Ng V."/>
            <person name="Cullen D."/>
            <person name="Martin F."/>
            <person name="Rosso M.-N."/>
            <person name="Henrissat B."/>
            <person name="Hibbett D."/>
            <person name="Martinez A.T."/>
            <person name="Grigoriev I.V."/>
        </authorList>
    </citation>
    <scope>NUCLEOTIDE SEQUENCE</scope>
    <source>
        <strain evidence="2">AH 40177</strain>
    </source>
</reference>
<organism evidence="2 3">
    <name type="scientific">Rhodocollybia butyracea</name>
    <dbReference type="NCBI Taxonomy" id="206335"/>
    <lineage>
        <taxon>Eukaryota</taxon>
        <taxon>Fungi</taxon>
        <taxon>Dikarya</taxon>
        <taxon>Basidiomycota</taxon>
        <taxon>Agaricomycotina</taxon>
        <taxon>Agaricomycetes</taxon>
        <taxon>Agaricomycetidae</taxon>
        <taxon>Agaricales</taxon>
        <taxon>Marasmiineae</taxon>
        <taxon>Omphalotaceae</taxon>
        <taxon>Rhodocollybia</taxon>
    </lineage>
</organism>
<feature type="region of interest" description="Disordered" evidence="1">
    <location>
        <begin position="1"/>
        <end position="41"/>
    </location>
</feature>
<evidence type="ECO:0000256" key="1">
    <source>
        <dbReference type="SAM" id="MobiDB-lite"/>
    </source>
</evidence>